<feature type="transmembrane region" description="Helical" evidence="2">
    <location>
        <begin position="6"/>
        <end position="25"/>
    </location>
</feature>
<evidence type="ECO:0000256" key="1">
    <source>
        <dbReference type="SAM" id="MobiDB-lite"/>
    </source>
</evidence>
<dbReference type="EMBL" id="LBWP01000028">
    <property type="protein sequence ID" value="KKR09767.1"/>
    <property type="molecule type" value="Genomic_DNA"/>
</dbReference>
<feature type="compositionally biased region" description="Polar residues" evidence="1">
    <location>
        <begin position="33"/>
        <end position="56"/>
    </location>
</feature>
<evidence type="ECO:0000256" key="2">
    <source>
        <dbReference type="SAM" id="Phobius"/>
    </source>
</evidence>
<keyword evidence="2" id="KW-1133">Transmembrane helix</keyword>
<dbReference type="AlphaFoldDB" id="A0A0G0R7T1"/>
<sequence length="216" mass="23600">MNKKVTLIAGVVILLLIIGIAAFFMSNKKDEPQMQNKTQETENQTASNTSGNSPTSLRDLLLAGASQKCTYKQTTDSNEMEGTSYISGGKVRSDFTTTTEETTTTGHNIFDGKTSYVWMDGSNSGFMTDTTPTTETDNNPSKESQGVDMNKDMNYQCQGWVPDQSLFTPPANIEFRNFSAPVVTGDTTTNTQDLCDTCNQLTGDQKTQCLSALRCN</sequence>
<gene>
    <name evidence="3" type="ORF">UT39_C0028G0001</name>
</gene>
<keyword evidence="2" id="KW-0472">Membrane</keyword>
<comment type="caution">
    <text evidence="3">The sequence shown here is derived from an EMBL/GenBank/DDBJ whole genome shotgun (WGS) entry which is preliminary data.</text>
</comment>
<name>A0A0G0R7T1_9BACT</name>
<dbReference type="Proteomes" id="UP000034246">
    <property type="component" value="Unassembled WGS sequence"/>
</dbReference>
<evidence type="ECO:0000313" key="4">
    <source>
        <dbReference type="Proteomes" id="UP000034246"/>
    </source>
</evidence>
<reference evidence="3 4" key="1">
    <citation type="journal article" date="2015" name="Nature">
        <title>rRNA introns, odd ribosomes, and small enigmatic genomes across a large radiation of phyla.</title>
        <authorList>
            <person name="Brown C.T."/>
            <person name="Hug L.A."/>
            <person name="Thomas B.C."/>
            <person name="Sharon I."/>
            <person name="Castelle C.J."/>
            <person name="Singh A."/>
            <person name="Wilkins M.J."/>
            <person name="Williams K.H."/>
            <person name="Banfield J.F."/>
        </authorList>
    </citation>
    <scope>NUCLEOTIDE SEQUENCE [LARGE SCALE GENOMIC DNA]</scope>
</reference>
<keyword evidence="2" id="KW-0812">Transmembrane</keyword>
<dbReference type="PATRIC" id="fig|1618550.3.peg.1147"/>
<accession>A0A0G0R7T1</accession>
<evidence type="ECO:0000313" key="3">
    <source>
        <dbReference type="EMBL" id="KKR09767.1"/>
    </source>
</evidence>
<proteinExistence type="predicted"/>
<protein>
    <submittedName>
        <fullName evidence="3">Uncharacterized protein</fullName>
    </submittedName>
</protein>
<organism evidence="3 4">
    <name type="scientific">Candidatus Woesebacteria bacterium GW2011_GWA1_39_21</name>
    <dbReference type="NCBI Taxonomy" id="1618550"/>
    <lineage>
        <taxon>Bacteria</taxon>
        <taxon>Candidatus Woeseibacteriota</taxon>
    </lineage>
</organism>
<feature type="region of interest" description="Disordered" evidence="1">
    <location>
        <begin position="31"/>
        <end position="57"/>
    </location>
</feature>
<feature type="region of interest" description="Disordered" evidence="1">
    <location>
        <begin position="129"/>
        <end position="148"/>
    </location>
</feature>
<feature type="compositionally biased region" description="Low complexity" evidence="1">
    <location>
        <begin position="129"/>
        <end position="139"/>
    </location>
</feature>